<dbReference type="NCBIfam" id="TIGR01144">
    <property type="entry name" value="ATP_synt_b"/>
    <property type="match status" value="1"/>
</dbReference>
<dbReference type="AlphaFoldDB" id="A0A0R2NIY3"/>
<proteinExistence type="inferred from homology"/>
<evidence type="ECO:0000256" key="15">
    <source>
        <dbReference type="SAM" id="MobiDB-lite"/>
    </source>
</evidence>
<evidence type="ECO:0000256" key="5">
    <source>
        <dbReference type="ARBA" id="ARBA00022692"/>
    </source>
</evidence>
<evidence type="ECO:0000256" key="1">
    <source>
        <dbReference type="ARBA" id="ARBA00005513"/>
    </source>
</evidence>
<feature type="region of interest" description="Disordered" evidence="15">
    <location>
        <begin position="51"/>
        <end position="87"/>
    </location>
</feature>
<comment type="subunit">
    <text evidence="13">F-type ATPases have 2 components, F(1) - the catalytic core - and F(0) - the membrane proton channel. F(1) has five subunits: alpha(3), beta(3), gamma(1), delta(1), epsilon(1). F(0) has three main subunits: a(1), b(2) and c(10-14). The alpha and beta chains form an alternating ring which encloses part of the gamma chain. F(1) is attached to F(0) by a central stalk formed by the gamma and epsilon chains, while a peripheral stalk is formed by the delta and b chains.</text>
</comment>
<dbReference type="Pfam" id="PF00430">
    <property type="entry name" value="ATP-synt_B"/>
    <property type="match status" value="1"/>
</dbReference>
<comment type="function">
    <text evidence="11 13">F(1)F(0) ATP synthase produces ATP from ADP in the presence of a proton or sodium gradient. F-type ATPases consist of two structural domains, F(1) containing the extramembraneous catalytic core and F(0) containing the membrane proton channel, linked together by a central stalk and a peripheral stalk. During catalysis, ATP synthesis in the catalytic domain of F(1) is coupled via a rotary mechanism of the central stalk subunits to proton translocation.</text>
</comment>
<evidence type="ECO:0000313" key="16">
    <source>
        <dbReference type="EMBL" id="KRO22826.1"/>
    </source>
</evidence>
<reference evidence="16 17" key="1">
    <citation type="journal article" date="2015" name="Genome Announc.">
        <title>Expanding the biotechnology potential of lactobacilli through comparative genomics of 213 strains and associated genera.</title>
        <authorList>
            <person name="Sun Z."/>
            <person name="Harris H.M."/>
            <person name="McCann A."/>
            <person name="Guo C."/>
            <person name="Argimon S."/>
            <person name="Zhang W."/>
            <person name="Yang X."/>
            <person name="Jeffery I.B."/>
            <person name="Cooney J.C."/>
            <person name="Kagawa T.F."/>
            <person name="Liu W."/>
            <person name="Song Y."/>
            <person name="Salvetti E."/>
            <person name="Wrobel A."/>
            <person name="Rasinkangas P."/>
            <person name="Parkhill J."/>
            <person name="Rea M.C."/>
            <person name="O'Sullivan O."/>
            <person name="Ritari J."/>
            <person name="Douillard F.P."/>
            <person name="Paul Ross R."/>
            <person name="Yang R."/>
            <person name="Briner A.E."/>
            <person name="Felis G.E."/>
            <person name="de Vos W.M."/>
            <person name="Barrangou R."/>
            <person name="Klaenhammer T.R."/>
            <person name="Caufield P.W."/>
            <person name="Cui Y."/>
            <person name="Zhang H."/>
            <person name="O'Toole P.W."/>
        </authorList>
    </citation>
    <scope>NUCLEOTIDE SEQUENCE [LARGE SCALE GENOMIC DNA]</scope>
    <source>
        <strain evidence="16 17">DSM 23026</strain>
    </source>
</reference>
<evidence type="ECO:0000313" key="17">
    <source>
        <dbReference type="Proteomes" id="UP000051249"/>
    </source>
</evidence>
<comment type="similarity">
    <text evidence="1 13 14">Belongs to the ATPase B chain family.</text>
</comment>
<keyword evidence="2 13" id="KW-0813">Transport</keyword>
<keyword evidence="9 13" id="KW-0472">Membrane</keyword>
<gene>
    <name evidence="13" type="primary">atpF</name>
    <name evidence="16" type="ORF">IV88_GL001090</name>
</gene>
<dbReference type="InterPro" id="IPR028987">
    <property type="entry name" value="ATP_synth_B-like_membr_sf"/>
</dbReference>
<dbReference type="GO" id="GO:0005886">
    <property type="term" value="C:plasma membrane"/>
    <property type="evidence" value="ECO:0007669"/>
    <property type="project" value="UniProtKB-SubCell"/>
</dbReference>
<dbReference type="EMBL" id="JQCQ01000034">
    <property type="protein sequence ID" value="KRO22826.1"/>
    <property type="molecule type" value="Genomic_DNA"/>
</dbReference>
<comment type="caution">
    <text evidence="16">The sequence shown here is derived from an EMBL/GenBank/DDBJ whole genome shotgun (WGS) entry which is preliminary data.</text>
</comment>
<evidence type="ECO:0000256" key="4">
    <source>
        <dbReference type="ARBA" id="ARBA00022547"/>
    </source>
</evidence>
<dbReference type="InterPro" id="IPR005864">
    <property type="entry name" value="ATP_synth_F0_bsu_bac"/>
</dbReference>
<dbReference type="GO" id="GO:0046933">
    <property type="term" value="F:proton-transporting ATP synthase activity, rotational mechanism"/>
    <property type="evidence" value="ECO:0007669"/>
    <property type="project" value="UniProtKB-UniRule"/>
</dbReference>
<evidence type="ECO:0000256" key="6">
    <source>
        <dbReference type="ARBA" id="ARBA00022781"/>
    </source>
</evidence>
<dbReference type="HAMAP" id="MF_01398">
    <property type="entry name" value="ATP_synth_b_bprime"/>
    <property type="match status" value="1"/>
</dbReference>
<keyword evidence="10 13" id="KW-0066">ATP synthesis</keyword>
<dbReference type="CDD" id="cd06503">
    <property type="entry name" value="ATP-synt_Fo_b"/>
    <property type="match status" value="1"/>
</dbReference>
<sequence>MLGAAGAGLYIGDMLFYAILFVVLMAAIAYFAWNPVSAILKERADRIANDMDSAEESRKEAQKLAAERKEALDKSHAEATDIINNAKDSGDRQKALIVDEAQKDAQSLKERAHSDIEQERADAFKGAQNDVAALSIEIASKIVKKELDADSQKELIDSYIEGLGDNK</sequence>
<evidence type="ECO:0000256" key="2">
    <source>
        <dbReference type="ARBA" id="ARBA00022448"/>
    </source>
</evidence>
<dbReference type="PATRIC" id="fig|480391.4.peg.1106"/>
<evidence type="ECO:0000256" key="13">
    <source>
        <dbReference type="HAMAP-Rule" id="MF_01398"/>
    </source>
</evidence>
<dbReference type="InterPro" id="IPR002146">
    <property type="entry name" value="ATP_synth_b/b'su_bac/chlpt"/>
</dbReference>
<keyword evidence="17" id="KW-1185">Reference proteome</keyword>
<name>A0A0R2NIY3_9LACO</name>
<comment type="function">
    <text evidence="13">Component of the F(0) channel, it forms part of the peripheral stalk, linking F(1) to F(0).</text>
</comment>
<keyword evidence="6 13" id="KW-0375">Hydrogen ion transport</keyword>
<feature type="transmembrane region" description="Helical" evidence="13">
    <location>
        <begin position="14"/>
        <end position="33"/>
    </location>
</feature>
<dbReference type="GO" id="GO:0045259">
    <property type="term" value="C:proton-transporting ATP synthase complex"/>
    <property type="evidence" value="ECO:0007669"/>
    <property type="project" value="UniProtKB-KW"/>
</dbReference>
<evidence type="ECO:0000256" key="9">
    <source>
        <dbReference type="ARBA" id="ARBA00023136"/>
    </source>
</evidence>
<keyword evidence="8 13" id="KW-0406">Ion transport</keyword>
<evidence type="ECO:0000256" key="7">
    <source>
        <dbReference type="ARBA" id="ARBA00022989"/>
    </source>
</evidence>
<organism evidence="16 17">
    <name type="scientific">Pediococcus argentinicus</name>
    <dbReference type="NCBI Taxonomy" id="480391"/>
    <lineage>
        <taxon>Bacteria</taxon>
        <taxon>Bacillati</taxon>
        <taxon>Bacillota</taxon>
        <taxon>Bacilli</taxon>
        <taxon>Lactobacillales</taxon>
        <taxon>Lactobacillaceae</taxon>
        <taxon>Pediococcus</taxon>
    </lineage>
</organism>
<accession>A0A0R2NIY3</accession>
<dbReference type="PANTHER" id="PTHR33445:SF1">
    <property type="entry name" value="ATP SYNTHASE SUBUNIT B"/>
    <property type="match status" value="1"/>
</dbReference>
<dbReference type="PANTHER" id="PTHR33445">
    <property type="entry name" value="ATP SYNTHASE SUBUNIT B', CHLOROPLASTIC"/>
    <property type="match status" value="1"/>
</dbReference>
<evidence type="ECO:0000256" key="14">
    <source>
        <dbReference type="RuleBase" id="RU003848"/>
    </source>
</evidence>
<evidence type="ECO:0000256" key="10">
    <source>
        <dbReference type="ARBA" id="ARBA00023310"/>
    </source>
</evidence>
<comment type="subcellular location">
    <subcellularLocation>
        <location evidence="13">Cell membrane</location>
        <topology evidence="13">Single-pass membrane protein</topology>
    </subcellularLocation>
    <subcellularLocation>
        <location evidence="12">Endomembrane system</location>
        <topology evidence="12">Single-pass membrane protein</topology>
    </subcellularLocation>
</comment>
<dbReference type="GO" id="GO:0046961">
    <property type="term" value="F:proton-transporting ATPase activity, rotational mechanism"/>
    <property type="evidence" value="ECO:0007669"/>
    <property type="project" value="TreeGrafter"/>
</dbReference>
<feature type="compositionally biased region" description="Basic and acidic residues" evidence="15">
    <location>
        <begin position="51"/>
        <end position="79"/>
    </location>
</feature>
<keyword evidence="7 13" id="KW-1133">Transmembrane helix</keyword>
<dbReference type="SUPFAM" id="SSF81573">
    <property type="entry name" value="F1F0 ATP synthase subunit B, membrane domain"/>
    <property type="match status" value="1"/>
</dbReference>
<dbReference type="GO" id="GO:0012505">
    <property type="term" value="C:endomembrane system"/>
    <property type="evidence" value="ECO:0007669"/>
    <property type="project" value="UniProtKB-SubCell"/>
</dbReference>
<dbReference type="InterPro" id="IPR050059">
    <property type="entry name" value="ATP_synthase_B_chain"/>
</dbReference>
<evidence type="ECO:0000256" key="11">
    <source>
        <dbReference type="ARBA" id="ARBA00025198"/>
    </source>
</evidence>
<dbReference type="Proteomes" id="UP000051249">
    <property type="component" value="Unassembled WGS sequence"/>
</dbReference>
<keyword evidence="3 13" id="KW-1003">Cell membrane</keyword>
<evidence type="ECO:0000256" key="8">
    <source>
        <dbReference type="ARBA" id="ARBA00023065"/>
    </source>
</evidence>
<keyword evidence="5 13" id="KW-0812">Transmembrane</keyword>
<evidence type="ECO:0000256" key="12">
    <source>
        <dbReference type="ARBA" id="ARBA00037847"/>
    </source>
</evidence>
<keyword evidence="4 13" id="KW-0138">CF(0)</keyword>
<evidence type="ECO:0000256" key="3">
    <source>
        <dbReference type="ARBA" id="ARBA00022475"/>
    </source>
</evidence>
<protein>
    <recommendedName>
        <fullName evidence="13">ATP synthase subunit b</fullName>
    </recommendedName>
    <alternativeName>
        <fullName evidence="13">ATP synthase F(0) sector subunit b</fullName>
    </alternativeName>
    <alternativeName>
        <fullName evidence="13">ATPase subunit I</fullName>
    </alternativeName>
    <alternativeName>
        <fullName evidence="13">F-type ATPase subunit b</fullName>
        <shortName evidence="13">F-ATPase subunit b</shortName>
    </alternativeName>
</protein>